<feature type="coiled-coil region" evidence="1">
    <location>
        <begin position="47"/>
        <end position="104"/>
    </location>
</feature>
<evidence type="ECO:0000313" key="3">
    <source>
        <dbReference type="EMBL" id="UUX34461.1"/>
    </source>
</evidence>
<keyword evidence="2" id="KW-1133">Transmembrane helix</keyword>
<name>A0ABY5P6U8_9LACT</name>
<dbReference type="Proteomes" id="UP001315967">
    <property type="component" value="Chromosome"/>
</dbReference>
<feature type="transmembrane region" description="Helical" evidence="2">
    <location>
        <begin position="218"/>
        <end position="241"/>
    </location>
</feature>
<feature type="transmembrane region" description="Helical" evidence="2">
    <location>
        <begin position="301"/>
        <end position="323"/>
    </location>
</feature>
<organism evidence="3 4">
    <name type="scientific">Fundicoccus culcitae</name>
    <dbReference type="NCBI Taxonomy" id="2969821"/>
    <lineage>
        <taxon>Bacteria</taxon>
        <taxon>Bacillati</taxon>
        <taxon>Bacillota</taxon>
        <taxon>Bacilli</taxon>
        <taxon>Lactobacillales</taxon>
        <taxon>Aerococcaceae</taxon>
        <taxon>Fundicoccus</taxon>
    </lineage>
</organism>
<keyword evidence="4" id="KW-1185">Reference proteome</keyword>
<protein>
    <recommendedName>
        <fullName evidence="5">ABC transporter permease</fullName>
    </recommendedName>
</protein>
<feature type="transmembrane region" description="Helical" evidence="2">
    <location>
        <begin position="261"/>
        <end position="289"/>
    </location>
</feature>
<evidence type="ECO:0000256" key="2">
    <source>
        <dbReference type="SAM" id="Phobius"/>
    </source>
</evidence>
<dbReference type="EMBL" id="CP102453">
    <property type="protein sequence ID" value="UUX34461.1"/>
    <property type="molecule type" value="Genomic_DNA"/>
</dbReference>
<accession>A0ABY5P6U8</accession>
<feature type="transmembrane region" description="Helical" evidence="2">
    <location>
        <begin position="343"/>
        <end position="363"/>
    </location>
</feature>
<dbReference type="RefSeq" id="WP_313793963.1">
    <property type="nucleotide sequence ID" value="NZ_CP102453.1"/>
</dbReference>
<dbReference type="PANTHER" id="PTHR37305">
    <property type="entry name" value="INTEGRAL MEMBRANE PROTEIN-RELATED"/>
    <property type="match status" value="1"/>
</dbReference>
<evidence type="ECO:0000256" key="1">
    <source>
        <dbReference type="SAM" id="Coils"/>
    </source>
</evidence>
<dbReference type="PANTHER" id="PTHR37305:SF1">
    <property type="entry name" value="MEMBRANE PROTEIN"/>
    <property type="match status" value="1"/>
</dbReference>
<evidence type="ECO:0000313" key="4">
    <source>
        <dbReference type="Proteomes" id="UP001315967"/>
    </source>
</evidence>
<feature type="transmembrane region" description="Helical" evidence="2">
    <location>
        <begin position="165"/>
        <end position="182"/>
    </location>
</feature>
<reference evidence="3 4" key="1">
    <citation type="submission" date="2022-08" db="EMBL/GenBank/DDBJ databases">
        <title>Aerococcaceae sp. nov isolated from spoiled eye mask.</title>
        <authorList>
            <person name="Zhou G."/>
            <person name="Xie X.-B."/>
            <person name="Shi Q.-S."/>
            <person name="Wang Y.-S."/>
            <person name="Wen X."/>
            <person name="Peng H."/>
            <person name="Yang X.-J."/>
            <person name="Tao H.-B."/>
            <person name="Huang X.-M."/>
        </authorList>
    </citation>
    <scope>NUCLEOTIDE SEQUENCE [LARGE SCALE GENOMIC DNA]</scope>
    <source>
        <strain evidence="4">DM20194951</strain>
    </source>
</reference>
<keyword evidence="1" id="KW-0175">Coiled coil</keyword>
<feature type="transmembrane region" description="Helical" evidence="2">
    <location>
        <begin position="20"/>
        <end position="39"/>
    </location>
</feature>
<keyword evidence="2" id="KW-0472">Membrane</keyword>
<sequence length="372" mass="42373">MKLLKFESLKAINSVKNLSLILVLILVTIGHLFFLQNISSSHWNNNLNLINDNIQILNQSLAQVENDYQNTTSEENKAKLSEVMNNFDEQIQRLEIQQEAFKSNDYKTYWTLATEGQKAHLESDGNINQEFVDRIAIVDYLNDKNLPFERNLDLPVTGWGVLGQIMRQFSGTIFMLLFIILLSDIMSNEFKNNSFSLFHFTVQDKSKIIVSKTFSNTFILWMIILLILFGVFLAFGIINGFGTPLYPIAIKGATETIVAPIWQILILFVVYFLIVLITLASLAILIGWLTKNDLLTTGLLVLGYYGYNLIIELPFMAQVKWFIPLTYLNSYEVLTQSPFSSLGKSFLIGLGILLLTNVVLYLINRNLIKRGS</sequence>
<evidence type="ECO:0008006" key="5">
    <source>
        <dbReference type="Google" id="ProtNLM"/>
    </source>
</evidence>
<proteinExistence type="predicted"/>
<keyword evidence="2" id="KW-0812">Transmembrane</keyword>
<gene>
    <name evidence="3" type="ORF">NRE15_02085</name>
</gene>